<dbReference type="EMBL" id="JAEPRB010000054">
    <property type="protein sequence ID" value="KAG2223804.1"/>
    <property type="molecule type" value="Genomic_DNA"/>
</dbReference>
<name>A0A8H7S6S2_9FUNG</name>
<dbReference type="AlphaFoldDB" id="A0A8H7S6S2"/>
<evidence type="ECO:0000313" key="3">
    <source>
        <dbReference type="EMBL" id="KAG2223804.1"/>
    </source>
</evidence>
<evidence type="ECO:0000256" key="2">
    <source>
        <dbReference type="SAM" id="Phobius"/>
    </source>
</evidence>
<sequence>MNRQEFASTMNSFNNVVQNHPPPPSFSSGRAAFLILCLSASILCAIILGIHYTRHIAMLLAVPSSFLALSIILIAWRRRLMLQFEAAILHLCSCMNATENVRGINFRLAKVSPDHQNLASSTPTLRSSPVTSSVYSIVVEFDDRYNLLHHFAASPNSGQQTSLSTRIHGANTLPPYRSSLIEPPTYRQSQQQLQSQSNNDVQFPSNTYHPNEKT</sequence>
<proteinExistence type="predicted"/>
<protein>
    <submittedName>
        <fullName evidence="3">Uncharacterized protein</fullName>
    </submittedName>
</protein>
<comment type="caution">
    <text evidence="3">The sequence shown here is derived from an EMBL/GenBank/DDBJ whole genome shotgun (WGS) entry which is preliminary data.</text>
</comment>
<dbReference type="Proteomes" id="UP000646827">
    <property type="component" value="Unassembled WGS sequence"/>
</dbReference>
<evidence type="ECO:0000256" key="1">
    <source>
        <dbReference type="SAM" id="MobiDB-lite"/>
    </source>
</evidence>
<dbReference type="OrthoDB" id="2251114at2759"/>
<feature type="transmembrane region" description="Helical" evidence="2">
    <location>
        <begin position="31"/>
        <end position="50"/>
    </location>
</feature>
<feature type="transmembrane region" description="Helical" evidence="2">
    <location>
        <begin position="56"/>
        <end position="76"/>
    </location>
</feature>
<keyword evidence="4" id="KW-1185">Reference proteome</keyword>
<keyword evidence="2" id="KW-0472">Membrane</keyword>
<feature type="region of interest" description="Disordered" evidence="1">
    <location>
        <begin position="174"/>
        <end position="214"/>
    </location>
</feature>
<gene>
    <name evidence="3" type="ORF">INT45_001938</name>
</gene>
<feature type="compositionally biased region" description="Low complexity" evidence="1">
    <location>
        <begin position="188"/>
        <end position="197"/>
    </location>
</feature>
<evidence type="ECO:0000313" key="4">
    <source>
        <dbReference type="Proteomes" id="UP000646827"/>
    </source>
</evidence>
<accession>A0A8H7S6S2</accession>
<feature type="compositionally biased region" description="Polar residues" evidence="1">
    <location>
        <begin position="198"/>
        <end position="214"/>
    </location>
</feature>
<keyword evidence="2" id="KW-0812">Transmembrane</keyword>
<organism evidence="3 4">
    <name type="scientific">Circinella minor</name>
    <dbReference type="NCBI Taxonomy" id="1195481"/>
    <lineage>
        <taxon>Eukaryota</taxon>
        <taxon>Fungi</taxon>
        <taxon>Fungi incertae sedis</taxon>
        <taxon>Mucoromycota</taxon>
        <taxon>Mucoromycotina</taxon>
        <taxon>Mucoromycetes</taxon>
        <taxon>Mucorales</taxon>
        <taxon>Lichtheimiaceae</taxon>
        <taxon>Circinella</taxon>
    </lineage>
</organism>
<keyword evidence="2" id="KW-1133">Transmembrane helix</keyword>
<reference evidence="3 4" key="1">
    <citation type="submission" date="2020-12" db="EMBL/GenBank/DDBJ databases">
        <title>Metabolic potential, ecology and presence of endohyphal bacteria is reflected in genomic diversity of Mucoromycotina.</title>
        <authorList>
            <person name="Muszewska A."/>
            <person name="Okrasinska A."/>
            <person name="Steczkiewicz K."/>
            <person name="Drgas O."/>
            <person name="Orlowska M."/>
            <person name="Perlinska-Lenart U."/>
            <person name="Aleksandrzak-Piekarczyk T."/>
            <person name="Szatraj K."/>
            <person name="Zielenkiewicz U."/>
            <person name="Pilsyk S."/>
            <person name="Malc E."/>
            <person name="Mieczkowski P."/>
            <person name="Kruszewska J.S."/>
            <person name="Biernat P."/>
            <person name="Pawlowska J."/>
        </authorList>
    </citation>
    <scope>NUCLEOTIDE SEQUENCE [LARGE SCALE GENOMIC DNA]</scope>
    <source>
        <strain evidence="3 4">CBS 142.35</strain>
    </source>
</reference>